<dbReference type="Gene3D" id="3.40.970.10">
    <property type="entry name" value="Ribonuclease H1, N-terminal domain"/>
    <property type="match status" value="1"/>
</dbReference>
<dbReference type="GO" id="GO:0004523">
    <property type="term" value="F:RNA-DNA hybrid ribonuclease activity"/>
    <property type="evidence" value="ECO:0007669"/>
    <property type="project" value="UniProtKB-EC"/>
</dbReference>
<keyword evidence="10" id="KW-0732">Signal</keyword>
<feature type="region of interest" description="Disordered" evidence="9">
    <location>
        <begin position="561"/>
        <end position="589"/>
    </location>
</feature>
<keyword evidence="7" id="KW-0378">Hydrolase</keyword>
<dbReference type="GO" id="GO:0046872">
    <property type="term" value="F:metal ion binding"/>
    <property type="evidence" value="ECO:0007669"/>
    <property type="project" value="UniProtKB-KW"/>
</dbReference>
<evidence type="ECO:0000256" key="5">
    <source>
        <dbReference type="ARBA" id="ARBA00022723"/>
    </source>
</evidence>
<keyword evidence="6" id="KW-0255">Endonuclease</keyword>
<dbReference type="OrthoDB" id="49473at2759"/>
<keyword evidence="4" id="KW-0540">Nuclease</keyword>
<protein>
    <recommendedName>
        <fullName evidence="3">ribonuclease H</fullName>
        <ecNumber evidence="3">3.1.26.4</ecNumber>
    </recommendedName>
</protein>
<accession>C1FGI2</accession>
<dbReference type="KEGG" id="mis:MICPUN_101995"/>
<feature type="compositionally biased region" description="Low complexity" evidence="9">
    <location>
        <begin position="746"/>
        <end position="761"/>
    </location>
</feature>
<dbReference type="SUPFAM" id="SSF82171">
    <property type="entry name" value="DPP6 N-terminal domain-like"/>
    <property type="match status" value="1"/>
</dbReference>
<evidence type="ECO:0000259" key="11">
    <source>
        <dbReference type="Pfam" id="PF01693"/>
    </source>
</evidence>
<dbReference type="InterPro" id="IPR009030">
    <property type="entry name" value="Growth_fac_rcpt_cys_sf"/>
</dbReference>
<reference evidence="12 13" key="1">
    <citation type="journal article" date="2009" name="Science">
        <title>Green evolution and dynamic adaptations revealed by genomes of the marine picoeukaryotes Micromonas.</title>
        <authorList>
            <person name="Worden A.Z."/>
            <person name="Lee J.H."/>
            <person name="Mock T."/>
            <person name="Rouze P."/>
            <person name="Simmons M.P."/>
            <person name="Aerts A.L."/>
            <person name="Allen A.E."/>
            <person name="Cuvelier M.L."/>
            <person name="Derelle E."/>
            <person name="Everett M.V."/>
            <person name="Foulon E."/>
            <person name="Grimwood J."/>
            <person name="Gundlach H."/>
            <person name="Henrissat B."/>
            <person name="Napoli C."/>
            <person name="McDonald S.M."/>
            <person name="Parker M.S."/>
            <person name="Rombauts S."/>
            <person name="Salamov A."/>
            <person name="Von Dassow P."/>
            <person name="Badger J.H."/>
            <person name="Coutinho P.M."/>
            <person name="Demir E."/>
            <person name="Dubchak I."/>
            <person name="Gentemann C."/>
            <person name="Eikrem W."/>
            <person name="Gready J.E."/>
            <person name="John U."/>
            <person name="Lanier W."/>
            <person name="Lindquist E.A."/>
            <person name="Lucas S."/>
            <person name="Mayer K.F."/>
            <person name="Moreau H."/>
            <person name="Not F."/>
            <person name="Otillar R."/>
            <person name="Panaud O."/>
            <person name="Pangilinan J."/>
            <person name="Paulsen I."/>
            <person name="Piegu B."/>
            <person name="Poliakov A."/>
            <person name="Robbens S."/>
            <person name="Schmutz J."/>
            <person name="Toulza E."/>
            <person name="Wyss T."/>
            <person name="Zelensky A."/>
            <person name="Zhou K."/>
            <person name="Armbrust E.V."/>
            <person name="Bhattacharya D."/>
            <person name="Goodenough U.W."/>
            <person name="Van de Peer Y."/>
            <person name="Grigoriev I.V."/>
        </authorList>
    </citation>
    <scope>NUCLEOTIDE SEQUENCE [LARGE SCALE GENOMIC DNA]</scope>
    <source>
        <strain evidence="13">RCC299 / NOUM17</strain>
    </source>
</reference>
<dbReference type="SUPFAM" id="SSF53098">
    <property type="entry name" value="Ribonuclease H-like"/>
    <property type="match status" value="1"/>
</dbReference>
<evidence type="ECO:0000256" key="10">
    <source>
        <dbReference type="SAM" id="SignalP"/>
    </source>
</evidence>
<dbReference type="Proteomes" id="UP000002009">
    <property type="component" value="Chromosome 8"/>
</dbReference>
<keyword evidence="8" id="KW-0460">Magnesium</keyword>
<keyword evidence="13" id="KW-1185">Reference proteome</keyword>
<dbReference type="InParanoid" id="C1FGI2"/>
<dbReference type="InterPro" id="IPR036397">
    <property type="entry name" value="RNaseH_sf"/>
</dbReference>
<dbReference type="Pfam" id="PF01693">
    <property type="entry name" value="Cauli_VI"/>
    <property type="match status" value="1"/>
</dbReference>
<name>C1FGI2_MICCC</name>
<feature type="chain" id="PRO_5002909453" description="ribonuclease H" evidence="10">
    <location>
        <begin position="27"/>
        <end position="1349"/>
    </location>
</feature>
<feature type="compositionally biased region" description="Pro residues" evidence="9">
    <location>
        <begin position="925"/>
        <end position="940"/>
    </location>
</feature>
<feature type="region of interest" description="Disordered" evidence="9">
    <location>
        <begin position="723"/>
        <end position="772"/>
    </location>
</feature>
<evidence type="ECO:0000256" key="7">
    <source>
        <dbReference type="ARBA" id="ARBA00022801"/>
    </source>
</evidence>
<evidence type="ECO:0000256" key="8">
    <source>
        <dbReference type="ARBA" id="ARBA00022842"/>
    </source>
</evidence>
<feature type="compositionally biased region" description="Low complexity" evidence="9">
    <location>
        <begin position="577"/>
        <end position="589"/>
    </location>
</feature>
<evidence type="ECO:0000256" key="9">
    <source>
        <dbReference type="SAM" id="MobiDB-lite"/>
    </source>
</evidence>
<keyword evidence="5" id="KW-0479">Metal-binding</keyword>
<evidence type="ECO:0000313" key="13">
    <source>
        <dbReference type="Proteomes" id="UP000002009"/>
    </source>
</evidence>
<dbReference type="RefSeq" id="XP_002508005.1">
    <property type="nucleotide sequence ID" value="XM_002507959.1"/>
</dbReference>
<dbReference type="Gene3D" id="2.130.10.10">
    <property type="entry name" value="YVTN repeat-like/Quinoprotein amine dehydrogenase"/>
    <property type="match status" value="1"/>
</dbReference>
<feature type="compositionally biased region" description="Basic and acidic residues" evidence="9">
    <location>
        <begin position="763"/>
        <end position="772"/>
    </location>
</feature>
<evidence type="ECO:0000256" key="1">
    <source>
        <dbReference type="ARBA" id="ARBA00001946"/>
    </source>
</evidence>
<dbReference type="EC" id="3.1.26.4" evidence="3"/>
<dbReference type="InterPro" id="IPR009027">
    <property type="entry name" value="Ribosomal_bL9/RNase_H1_N"/>
</dbReference>
<evidence type="ECO:0000313" key="12">
    <source>
        <dbReference type="EMBL" id="ACO69263.1"/>
    </source>
</evidence>
<feature type="compositionally biased region" description="Basic and acidic residues" evidence="9">
    <location>
        <begin position="1073"/>
        <end position="1083"/>
    </location>
</feature>
<dbReference type="EMBL" id="CP001575">
    <property type="protein sequence ID" value="ACO69263.1"/>
    <property type="molecule type" value="Genomic_DNA"/>
</dbReference>
<dbReference type="GeneID" id="8245924"/>
<dbReference type="Gene3D" id="3.30.420.10">
    <property type="entry name" value="Ribonuclease H-like superfamily/Ribonuclease H"/>
    <property type="match status" value="1"/>
</dbReference>
<dbReference type="STRING" id="296587.C1FGI2"/>
<dbReference type="InterPro" id="IPR011320">
    <property type="entry name" value="RNase_H1_N"/>
</dbReference>
<comment type="similarity">
    <text evidence="2">Belongs to the RNase H family.</text>
</comment>
<dbReference type="InterPro" id="IPR012337">
    <property type="entry name" value="RNaseH-like_sf"/>
</dbReference>
<organism evidence="12 13">
    <name type="scientific">Micromonas commoda (strain RCC299 / NOUM17 / CCMP2709)</name>
    <name type="common">Picoplanktonic green alga</name>
    <dbReference type="NCBI Taxonomy" id="296587"/>
    <lineage>
        <taxon>Eukaryota</taxon>
        <taxon>Viridiplantae</taxon>
        <taxon>Chlorophyta</taxon>
        <taxon>Mamiellophyceae</taxon>
        <taxon>Mamiellales</taxon>
        <taxon>Mamiellaceae</taxon>
        <taxon>Micromonas</taxon>
    </lineage>
</organism>
<dbReference type="InterPro" id="IPR037056">
    <property type="entry name" value="RNase_H1_N_sf"/>
</dbReference>
<dbReference type="SUPFAM" id="SSF57184">
    <property type="entry name" value="Growth factor receptor domain"/>
    <property type="match status" value="1"/>
</dbReference>
<dbReference type="InterPro" id="IPR015943">
    <property type="entry name" value="WD40/YVTN_repeat-like_dom_sf"/>
</dbReference>
<comment type="cofactor">
    <cofactor evidence="1">
        <name>Mg(2+)</name>
        <dbReference type="ChEBI" id="CHEBI:18420"/>
    </cofactor>
</comment>
<evidence type="ECO:0000256" key="4">
    <source>
        <dbReference type="ARBA" id="ARBA00022722"/>
    </source>
</evidence>
<dbReference type="FunFam" id="3.40.970.10:FF:000001">
    <property type="entry name" value="Ribonuclease H1"/>
    <property type="match status" value="1"/>
</dbReference>
<evidence type="ECO:0000256" key="3">
    <source>
        <dbReference type="ARBA" id="ARBA00012180"/>
    </source>
</evidence>
<dbReference type="eggNOG" id="ENOG502SU67">
    <property type="taxonomic scope" value="Eukaryota"/>
</dbReference>
<sequence>MSNPSVPGLLSFFFLFLAFLSSPAVAHPNFPGGCSALTGHGVGSYGNNPGYWKLELDGGNTASLNDRVVVKLYDNSDGGYPFKGFILKTSAGTLTAKSSHAAAVSACTGAIGHTESSGKTVAEAYLDLPSSEGTVTVTAEVVYSKTWVSALTLDIEVVKAWTQVGNDIDGTSQNDQLGNSVSMNTDGTRMAVGARGSNTYGTTGGGYLRVYQYDQTKSPAWQQMGPDIPGGAIDYEFRGEIVSMSGDGTKVVSIGGAFSAAAVKVHEWSGASQEWTAMPGFPPAEQNGYMYAVAMSSDGMRVALVKNDVNGISGIGLFVYELGSGGTWSHVNTYPGLSSSNAGYAVALSANGIRVVVGIPEHGVVQVYDLKSPANVWEQVGETMSGGSRFGTSVAISADGTRLVAGHPGSISPSYESTSSTEPYARAYTLNSGSWVQLGSDVKMGQTSTSSLIFPYFFGSSVDMSDDGSLIAIRAVAMSAYGASDGMASTHLYSLNSATNDWEKTGTSIKAEEANDAMLGLYFNPRQLSLAGNGNYVAIGAPGNDGAAPGAAGHVRVYKNPSLAQGSPAPAAPAPPSSNSSSSSCSSSRATGGNVTTFGEYTIHTFTSSGTFTVTDSSLTEVEVLVVGGGGGGGGTPNTGGGGGGGAPNFSEFPGSNGGSGIVIVRYKSATCSDQSCATDYYHDGASCVACPTGSNRLPDTANQCLCPKDYYRSHTQTCAACPQGTTRPAGDTVPGGDATACSAEPSSSPSPSSSSSSPNSAQDKKAAAEKTRDSILADITDARLKAKAKLLADAAIAGVKVQRLTAKLPAADEDAACSTAFTKAEMSASDGACVAKAASSGKRRLSATTYDVEIMFSSAVVSDDALTKAADALKANGVEGVTSKTSVDPIAELKVIPGIDTSKLQTFDKEATEAAAAAPSVSTPAPPPPPPPPSPPPPSLVQDDDDAATGGAMGKPKFYGVARGRAPGVYATWDEARAQVDGIKGAVHKSFSTREEAARWVSARNPDISGTMMTGEARPSAGVPDRASARSPPTSPGKPRAPRSASSMGGARALSTSARDGGDPIAAAEGANGKDDEARENDAASAPPPTPPLADGSYTLYFDGASRGNPGPAGAGALIRRDADSRIGAGVNVAPGADDGAASGAGFGGGSGFGSGGGTGGGLAKGTSRAQSMRPTDPWWGAGKVRGVHVAAGHKRERGGGVRVRAAPAPVVVDLTAPSDDEEGAGAGARPTATGSAFGGPAFASLTASSFAYPARCGGGGSRSWRWPSPPAIAAGAVSEARGWIGSASRLRRSVAVAVPGPTHAPSHNVVAGASRASSSSAAAAAAAAHRWLPILRGSVRWMSRLVA</sequence>
<proteinExistence type="inferred from homology"/>
<feature type="domain" description="Ribonuclease H1 N-terminal" evidence="11">
    <location>
        <begin position="958"/>
        <end position="1001"/>
    </location>
</feature>
<evidence type="ECO:0000256" key="2">
    <source>
        <dbReference type="ARBA" id="ARBA00005300"/>
    </source>
</evidence>
<dbReference type="SUPFAM" id="SSF55658">
    <property type="entry name" value="L9 N-domain-like"/>
    <property type="match status" value="1"/>
</dbReference>
<feature type="signal peptide" evidence="10">
    <location>
        <begin position="1"/>
        <end position="26"/>
    </location>
</feature>
<feature type="region of interest" description="Disordered" evidence="9">
    <location>
        <begin position="910"/>
        <end position="961"/>
    </location>
</feature>
<feature type="region of interest" description="Disordered" evidence="9">
    <location>
        <begin position="1008"/>
        <end position="1106"/>
    </location>
</feature>
<feature type="compositionally biased region" description="Low complexity" evidence="9">
    <location>
        <begin position="915"/>
        <end position="924"/>
    </location>
</feature>
<evidence type="ECO:0000256" key="6">
    <source>
        <dbReference type="ARBA" id="ARBA00022759"/>
    </source>
</evidence>
<feature type="region of interest" description="Disordered" evidence="9">
    <location>
        <begin position="1158"/>
        <end position="1183"/>
    </location>
</feature>
<gene>
    <name evidence="12" type="ORF">MICPUN_101995</name>
</gene>
<dbReference type="GO" id="GO:0003676">
    <property type="term" value="F:nucleic acid binding"/>
    <property type="evidence" value="ECO:0007669"/>
    <property type="project" value="InterPro"/>
</dbReference>